<reference evidence="3" key="1">
    <citation type="journal article" date="2019" name="Int. J. Syst. Evol. Microbiol.">
        <title>The Global Catalogue of Microorganisms (GCM) 10K type strain sequencing project: providing services to taxonomists for standard genome sequencing and annotation.</title>
        <authorList>
            <consortium name="The Broad Institute Genomics Platform"/>
            <consortium name="The Broad Institute Genome Sequencing Center for Infectious Disease"/>
            <person name="Wu L."/>
            <person name="Ma J."/>
        </authorList>
    </citation>
    <scope>NUCLEOTIDE SEQUENCE [LARGE SCALE GENOMIC DNA]</scope>
    <source>
        <strain evidence="3">JCM 17551</strain>
    </source>
</reference>
<proteinExistence type="predicted"/>
<keyword evidence="3" id="KW-1185">Reference proteome</keyword>
<gene>
    <name evidence="2" type="ORF">GCM10022277_44900</name>
</gene>
<evidence type="ECO:0000313" key="2">
    <source>
        <dbReference type="EMBL" id="GAA3944191.1"/>
    </source>
</evidence>
<organism evidence="2 3">
    <name type="scientific">Litoribacillus peritrichatus</name>
    <dbReference type="NCBI Taxonomy" id="718191"/>
    <lineage>
        <taxon>Bacteria</taxon>
        <taxon>Pseudomonadati</taxon>
        <taxon>Pseudomonadota</taxon>
        <taxon>Gammaproteobacteria</taxon>
        <taxon>Oceanospirillales</taxon>
        <taxon>Oceanospirillaceae</taxon>
        <taxon>Litoribacillus</taxon>
    </lineage>
</organism>
<dbReference type="RefSeq" id="WP_344800915.1">
    <property type="nucleotide sequence ID" value="NZ_BAABBN010000017.1"/>
</dbReference>
<protein>
    <submittedName>
        <fullName evidence="2">Uncharacterized protein</fullName>
    </submittedName>
</protein>
<keyword evidence="1" id="KW-1133">Transmembrane helix</keyword>
<dbReference type="EMBL" id="BAABBN010000017">
    <property type="protein sequence ID" value="GAA3944191.1"/>
    <property type="molecule type" value="Genomic_DNA"/>
</dbReference>
<dbReference type="Proteomes" id="UP001501565">
    <property type="component" value="Unassembled WGS sequence"/>
</dbReference>
<comment type="caution">
    <text evidence="2">The sequence shown here is derived from an EMBL/GenBank/DDBJ whole genome shotgun (WGS) entry which is preliminary data.</text>
</comment>
<keyword evidence="1" id="KW-0472">Membrane</keyword>
<sequence>MSTIYDFQETAVYEDEPMDKPDNSVMTYLVPILILAVLDLVPLAIGLNHYFS</sequence>
<accession>A0ABP7NFH6</accession>
<evidence type="ECO:0000256" key="1">
    <source>
        <dbReference type="SAM" id="Phobius"/>
    </source>
</evidence>
<evidence type="ECO:0000313" key="3">
    <source>
        <dbReference type="Proteomes" id="UP001501565"/>
    </source>
</evidence>
<keyword evidence="1" id="KW-0812">Transmembrane</keyword>
<name>A0ABP7NFH6_9GAMM</name>
<feature type="transmembrane region" description="Helical" evidence="1">
    <location>
        <begin position="28"/>
        <end position="51"/>
    </location>
</feature>